<keyword evidence="6" id="KW-0675">Receptor</keyword>
<comment type="caution">
    <text evidence="6">The sequence shown here is derived from an EMBL/GenBank/DDBJ whole genome shotgun (WGS) entry which is preliminary data.</text>
</comment>
<accession>A0ABS6SCM0</accession>
<evidence type="ECO:0000259" key="5">
    <source>
        <dbReference type="Pfam" id="PF07715"/>
    </source>
</evidence>
<evidence type="ECO:0000259" key="4">
    <source>
        <dbReference type="Pfam" id="PF00593"/>
    </source>
</evidence>
<keyword evidence="3" id="KW-0732">Signal</keyword>
<keyword evidence="7" id="KW-1185">Reference proteome</keyword>
<dbReference type="Proteomes" id="UP000722336">
    <property type="component" value="Unassembled WGS sequence"/>
</dbReference>
<protein>
    <submittedName>
        <fullName evidence="6">TonB-dependent receptor</fullName>
    </submittedName>
</protein>
<dbReference type="PANTHER" id="PTHR47234:SF2">
    <property type="entry name" value="TONB-DEPENDENT RECEPTOR"/>
    <property type="match status" value="1"/>
</dbReference>
<keyword evidence="1" id="KW-1134">Transmembrane beta strand</keyword>
<evidence type="ECO:0000313" key="6">
    <source>
        <dbReference type="EMBL" id="MBV7256167.1"/>
    </source>
</evidence>
<name>A0ABS6SCM0_9SPHN</name>
<feature type="signal peptide" evidence="3">
    <location>
        <begin position="1"/>
        <end position="28"/>
    </location>
</feature>
<keyword evidence="1" id="KW-0998">Cell outer membrane</keyword>
<comment type="similarity">
    <text evidence="1 2">Belongs to the TonB-dependent receptor family.</text>
</comment>
<dbReference type="InterPro" id="IPR039426">
    <property type="entry name" value="TonB-dep_rcpt-like"/>
</dbReference>
<evidence type="ECO:0000256" key="1">
    <source>
        <dbReference type="PROSITE-ProRule" id="PRU01360"/>
    </source>
</evidence>
<dbReference type="Pfam" id="PF07715">
    <property type="entry name" value="Plug"/>
    <property type="match status" value="1"/>
</dbReference>
<dbReference type="PROSITE" id="PS52016">
    <property type="entry name" value="TONB_DEPENDENT_REC_3"/>
    <property type="match status" value="1"/>
</dbReference>
<comment type="subcellular location">
    <subcellularLocation>
        <location evidence="1">Cell outer membrane</location>
        <topology evidence="1">Multi-pass membrane protein</topology>
    </subcellularLocation>
</comment>
<reference evidence="6 7" key="1">
    <citation type="submission" date="2021-04" db="EMBL/GenBank/DDBJ databases">
        <authorList>
            <person name="Pira H."/>
            <person name="Risdian C."/>
            <person name="Wink J."/>
        </authorList>
    </citation>
    <scope>NUCLEOTIDE SEQUENCE [LARGE SCALE GENOMIC DNA]</scope>
    <source>
        <strain evidence="6 7">WHA3</strain>
    </source>
</reference>
<evidence type="ECO:0000256" key="2">
    <source>
        <dbReference type="RuleBase" id="RU003357"/>
    </source>
</evidence>
<dbReference type="InterPro" id="IPR012910">
    <property type="entry name" value="Plug_dom"/>
</dbReference>
<dbReference type="PANTHER" id="PTHR47234">
    <property type="match status" value="1"/>
</dbReference>
<keyword evidence="1 2" id="KW-0472">Membrane</keyword>
<dbReference type="InterPro" id="IPR000531">
    <property type="entry name" value="Beta-barrel_TonB"/>
</dbReference>
<proteinExistence type="inferred from homology"/>
<feature type="chain" id="PRO_5045718447" evidence="3">
    <location>
        <begin position="29"/>
        <end position="1001"/>
    </location>
</feature>
<feature type="domain" description="TonB-dependent receptor-like beta-barrel" evidence="4">
    <location>
        <begin position="391"/>
        <end position="967"/>
    </location>
</feature>
<dbReference type="EMBL" id="JAGSPA010000002">
    <property type="protein sequence ID" value="MBV7256167.1"/>
    <property type="molecule type" value="Genomic_DNA"/>
</dbReference>
<sequence length="1001" mass="105887">MKSALLSRCAGCAIFSLTTVGAATASFAQVVPDQAGAEDDTDLIVVTGSFIRGTPEDAALPVDLFSSEDLSKSGTTSPLEFIKDLPSVGPVLGDSNQFSTAAQGFQGNGSINLRALGPERTLVLFNGRRTVQAPGDGFTDTQLVPLFALDRIEILKDGAAATYGSDAIAGVANFITKRDFDGLEITGDYEFIDGSDGNWTTSVLAGGNFGDANLMVGVGWQHRSELATTERDFVLRPYEVNPTGFSTLGNPGTYLAKLGDVSNGAGGTTLGLAQDGSALGTCEATGGFQGSASGLPACRFTYVPFDNLIEEEDRYQAYAQLDVDLSDSLNVFVSGLYARTDLESLAYSPSFPTTQGPTGSGNTQRFFIPDTNPGYAAFVAQSGLTGGPGDPFTAGTPANVFGSYASALFFRPIGAGGNPRDPRGSGRGSAKNEAFRFSTGLEKEFSDTLRAQLYGTWWRSEREAFAPGIVGSRLQNALEGFGGPGCDRTTGTAGQGACQFFNPFINNAASNPALGLVNPSFVPGNENDPDLVSYLQVPNGTFQVEEQVVADFILSGETGLDLGGGAVAFAVGAQYRQSDFSTRPLVEESNALVNPCFQEGDRSCVGTPTDGVGPFVFLGITSPVTLEQSVYALFAEVNVPIGERIELSGAVRFEDYGGTVGSTLNPKASFRIEATDWLTLRGSAGTTFRGPLASQVSPNKVTVLAGIIAANNNFKSQDIFGNPNDLQPETAFTYNVGAIIGYEGLTFSVDYWSYDFEDRITTTPVQAIASAVVPEPGGLANCSSPFANLITFQDGCVQGVTTGSSIARVRTDWVNGPGVKTSGLDFALNYDLPIGDQLVLSLGGNASFVLEYEFDAFELRGATVAEAYDAVGFANYNRDPGTVSDWRGNAYANVNYDMLNLRYVFKYIDGVDDNRCADTGPCVTTPEGIETDFGRRVSSFTQHDLHATLDLEVAGTDLQLQGSIENIFDEDPPGARLELSYDPFIGNPLGRTYRLGAKVNF</sequence>
<evidence type="ECO:0000256" key="3">
    <source>
        <dbReference type="SAM" id="SignalP"/>
    </source>
</evidence>
<evidence type="ECO:0000313" key="7">
    <source>
        <dbReference type="Proteomes" id="UP000722336"/>
    </source>
</evidence>
<keyword evidence="2" id="KW-0798">TonB box</keyword>
<feature type="domain" description="TonB-dependent receptor plug" evidence="5">
    <location>
        <begin position="56"/>
        <end position="171"/>
    </location>
</feature>
<dbReference type="Pfam" id="PF00593">
    <property type="entry name" value="TonB_dep_Rec_b-barrel"/>
    <property type="match status" value="1"/>
</dbReference>
<keyword evidence="1" id="KW-0813">Transport</keyword>
<organism evidence="6 7">
    <name type="scientific">Pacificimonas pallii</name>
    <dbReference type="NCBI Taxonomy" id="2827236"/>
    <lineage>
        <taxon>Bacteria</taxon>
        <taxon>Pseudomonadati</taxon>
        <taxon>Pseudomonadota</taxon>
        <taxon>Alphaproteobacteria</taxon>
        <taxon>Sphingomonadales</taxon>
        <taxon>Sphingosinicellaceae</taxon>
        <taxon>Pacificimonas</taxon>
    </lineage>
</organism>
<keyword evidence="1" id="KW-0812">Transmembrane</keyword>
<gene>
    <name evidence="6" type="ORF">KCG44_05145</name>
</gene>